<dbReference type="InterPro" id="IPR025659">
    <property type="entry name" value="Tubby-like_C"/>
</dbReference>
<reference evidence="2 3" key="1">
    <citation type="submission" date="2024-01" db="EMBL/GenBank/DDBJ databases">
        <title>The genomes of 5 underutilized Papilionoideae crops provide insights into root nodulation and disease resistance.</title>
        <authorList>
            <person name="Yuan L."/>
        </authorList>
    </citation>
    <scope>NUCLEOTIDE SEQUENCE [LARGE SCALE GENOMIC DNA]</scope>
    <source>
        <strain evidence="2">LY-2023</strain>
        <tissue evidence="2">Leaf</tissue>
    </source>
</reference>
<evidence type="ECO:0000313" key="3">
    <source>
        <dbReference type="Proteomes" id="UP001359559"/>
    </source>
</evidence>
<dbReference type="Pfam" id="PF04525">
    <property type="entry name" value="LOR"/>
    <property type="match status" value="1"/>
</dbReference>
<comment type="caution">
    <text evidence="2">The sequence shown here is derived from an EMBL/GenBank/DDBJ whole genome shotgun (WGS) entry which is preliminary data.</text>
</comment>
<keyword evidence="3" id="KW-1185">Reference proteome</keyword>
<dbReference type="PANTHER" id="PTHR31087:SF160">
    <property type="entry name" value="PROTEIN LURP-ONE-RELATED 1-RELATED"/>
    <property type="match status" value="1"/>
</dbReference>
<accession>A0AAN9J9U0</accession>
<dbReference type="SUPFAM" id="SSF54518">
    <property type="entry name" value="Tubby C-terminal domain-like"/>
    <property type="match status" value="1"/>
</dbReference>
<dbReference type="EMBL" id="JAYKXN010000004">
    <property type="protein sequence ID" value="KAK7294802.1"/>
    <property type="molecule type" value="Genomic_DNA"/>
</dbReference>
<dbReference type="InterPro" id="IPR038595">
    <property type="entry name" value="LOR_sf"/>
</dbReference>
<gene>
    <name evidence="2" type="ORF">RJT34_17699</name>
</gene>
<dbReference type="AlphaFoldDB" id="A0AAN9J9U0"/>
<dbReference type="Gene3D" id="2.40.160.200">
    <property type="entry name" value="LURP1-related"/>
    <property type="match status" value="1"/>
</dbReference>
<dbReference type="PANTHER" id="PTHR31087">
    <property type="match status" value="1"/>
</dbReference>
<name>A0AAN9J9U0_CLITE</name>
<protein>
    <submittedName>
        <fullName evidence="2">Uncharacterized protein</fullName>
    </submittedName>
</protein>
<comment type="similarity">
    <text evidence="1">Belongs to the LOR family.</text>
</comment>
<organism evidence="2 3">
    <name type="scientific">Clitoria ternatea</name>
    <name type="common">Butterfly pea</name>
    <dbReference type="NCBI Taxonomy" id="43366"/>
    <lineage>
        <taxon>Eukaryota</taxon>
        <taxon>Viridiplantae</taxon>
        <taxon>Streptophyta</taxon>
        <taxon>Embryophyta</taxon>
        <taxon>Tracheophyta</taxon>
        <taxon>Spermatophyta</taxon>
        <taxon>Magnoliopsida</taxon>
        <taxon>eudicotyledons</taxon>
        <taxon>Gunneridae</taxon>
        <taxon>Pentapetalae</taxon>
        <taxon>rosids</taxon>
        <taxon>fabids</taxon>
        <taxon>Fabales</taxon>
        <taxon>Fabaceae</taxon>
        <taxon>Papilionoideae</taxon>
        <taxon>50 kb inversion clade</taxon>
        <taxon>NPAAA clade</taxon>
        <taxon>indigoferoid/millettioid clade</taxon>
        <taxon>Phaseoleae</taxon>
        <taxon>Clitoria</taxon>
    </lineage>
</organism>
<evidence type="ECO:0000313" key="2">
    <source>
        <dbReference type="EMBL" id="KAK7294802.1"/>
    </source>
</evidence>
<sequence length="193" mass="21906">MAHQSPSFATPIIAPQYCAPGPRPFELIITKERGRGDNFTVTEMNGNIIFTVKSSLVTIVTPRQHLFLYDAHGNPIVHLRRALLAANDSWKAFRGKSTESRDLIFTRKRSSLFQLRTEFNVFLANNTSEVCDFRIKATWLGHSWDVYIGHSDIVVAQINKKLGTIFSREKYMVTMLPNIDYAFVVALIVTLES</sequence>
<dbReference type="Proteomes" id="UP001359559">
    <property type="component" value="Unassembled WGS sequence"/>
</dbReference>
<evidence type="ECO:0000256" key="1">
    <source>
        <dbReference type="ARBA" id="ARBA00005437"/>
    </source>
</evidence>
<proteinExistence type="inferred from homology"/>
<dbReference type="InterPro" id="IPR007612">
    <property type="entry name" value="LOR"/>
</dbReference>